<sequence>MVRGFALGTGFGLALGVGLNLFSVPRDSSLASLALAGGEAPDAGAQAGALQARLDNLTDAMSPEPSCSLKGFSGTLPPPCAKLTEWERAEEPALVFMHNHKAGGSTMKEAINMLCKAPELCILFSGNQSKEWPSQKPLGDFLFTGSEAERRRVRAVIAVDPGWVGLCGLLPRPCVYLTTLRDPFYQLLSLWHFACLQGAQKRAAWNATERQLGRCERPITQFYLQDLAVRYGGPSARGMARAKQVELALQNLEHPCVWVVHTQQLQRQLLDLKERWAPHFARLLDRARRRPGNANPHPANLTEEAQYAMAAAGTSLRAGLEIWGRSFLLLELQEQRKPGFC</sequence>
<accession>A0AA36N5D4</accession>
<organism evidence="1 2">
    <name type="scientific">Effrenium voratum</name>
    <dbReference type="NCBI Taxonomy" id="2562239"/>
    <lineage>
        <taxon>Eukaryota</taxon>
        <taxon>Sar</taxon>
        <taxon>Alveolata</taxon>
        <taxon>Dinophyceae</taxon>
        <taxon>Suessiales</taxon>
        <taxon>Symbiodiniaceae</taxon>
        <taxon>Effrenium</taxon>
    </lineage>
</organism>
<evidence type="ECO:0000313" key="1">
    <source>
        <dbReference type="EMBL" id="CAJ1394972.1"/>
    </source>
</evidence>
<keyword evidence="2" id="KW-1185">Reference proteome</keyword>
<dbReference type="Gene3D" id="3.40.50.300">
    <property type="entry name" value="P-loop containing nucleotide triphosphate hydrolases"/>
    <property type="match status" value="1"/>
</dbReference>
<gene>
    <name evidence="1" type="ORF">EVOR1521_LOCUS19517</name>
</gene>
<proteinExistence type="predicted"/>
<dbReference type="EMBL" id="CAUJNA010003002">
    <property type="protein sequence ID" value="CAJ1394972.1"/>
    <property type="molecule type" value="Genomic_DNA"/>
</dbReference>
<protein>
    <recommendedName>
        <fullName evidence="3">Sulfotransferase</fullName>
    </recommendedName>
</protein>
<dbReference type="InterPro" id="IPR027417">
    <property type="entry name" value="P-loop_NTPase"/>
</dbReference>
<reference evidence="1" key="1">
    <citation type="submission" date="2023-08" db="EMBL/GenBank/DDBJ databases">
        <authorList>
            <person name="Chen Y."/>
            <person name="Shah S."/>
            <person name="Dougan E. K."/>
            <person name="Thang M."/>
            <person name="Chan C."/>
        </authorList>
    </citation>
    <scope>NUCLEOTIDE SEQUENCE</scope>
</reference>
<dbReference type="Proteomes" id="UP001178507">
    <property type="component" value="Unassembled WGS sequence"/>
</dbReference>
<dbReference type="SUPFAM" id="SSF52540">
    <property type="entry name" value="P-loop containing nucleoside triphosphate hydrolases"/>
    <property type="match status" value="1"/>
</dbReference>
<dbReference type="AlphaFoldDB" id="A0AA36N5D4"/>
<comment type="caution">
    <text evidence="1">The sequence shown here is derived from an EMBL/GenBank/DDBJ whole genome shotgun (WGS) entry which is preliminary data.</text>
</comment>
<name>A0AA36N5D4_9DINO</name>
<evidence type="ECO:0000313" key="2">
    <source>
        <dbReference type="Proteomes" id="UP001178507"/>
    </source>
</evidence>
<evidence type="ECO:0008006" key="3">
    <source>
        <dbReference type="Google" id="ProtNLM"/>
    </source>
</evidence>